<dbReference type="NCBIfam" id="TIGR02306">
    <property type="entry name" value="RNA_lig_DRB0094"/>
    <property type="match status" value="1"/>
</dbReference>
<name>A0AAX4G6J6_9CAUD</name>
<dbReference type="Gene3D" id="3.30.470.30">
    <property type="entry name" value="DNA ligase/mRNA capping enzyme"/>
    <property type="match status" value="1"/>
</dbReference>
<accession>A0AAX4G6J6</accession>
<organism evidence="2 3">
    <name type="scientific">Pseudomonas phage vB_PseuGesM_254</name>
    <dbReference type="NCBI Taxonomy" id="3092638"/>
    <lineage>
        <taxon>Viruses</taxon>
        <taxon>Duplodnaviria</taxon>
        <taxon>Heunggongvirae</taxon>
        <taxon>Uroviricota</taxon>
        <taxon>Caudoviricetes</taxon>
        <taxon>Vandenendeviridae</taxon>
        <taxon>Chemalvirus</taxon>
        <taxon>Chemalvirus PseuGes254</taxon>
    </lineage>
</organism>
<dbReference type="Proteomes" id="UP001305174">
    <property type="component" value="Segment"/>
</dbReference>
<dbReference type="SUPFAM" id="SSF56091">
    <property type="entry name" value="DNA ligase/mRNA capping enzyme, catalytic domain"/>
    <property type="match status" value="1"/>
</dbReference>
<reference evidence="3" key="1">
    <citation type="submission" date="2024-05" db="EMBL/GenBank/DDBJ databases">
        <authorList>
            <person name="Tikunov A.Y."/>
            <person name="Morozova V.V."/>
            <person name="Kozlova Y.N."/>
            <person name="Tikunova N.V."/>
            <person name="Babkin I.V."/>
        </authorList>
    </citation>
    <scope>NUCLEOTIDE SEQUENCE [LARGE SCALE GENOMIC DNA]</scope>
</reference>
<evidence type="ECO:0000313" key="2">
    <source>
        <dbReference type="EMBL" id="WOZ57544.1"/>
    </source>
</evidence>
<dbReference type="GO" id="GO:0016874">
    <property type="term" value="F:ligase activity"/>
    <property type="evidence" value="ECO:0007669"/>
    <property type="project" value="UniProtKB-KW"/>
</dbReference>
<keyword evidence="3" id="KW-1185">Reference proteome</keyword>
<keyword evidence="2" id="KW-0436">Ligase</keyword>
<sequence length="374" mass="41835">MRKLASLKVVQEVTPIEKADSLELVRVGGWKCVAKIDEFKPGDVAVYFEVDSLLPLDNPLFAFLAGRNEYTVEEKQYSRLRTMKMRGQLSQGLAVPLASFPFAEELSDLIADEVLDLGITNTFIKFGQDALDKFDLTEKLGILKYEKPSKGEFVGTKTGASNPFPHFIPKTDQERVQNINLNFALQGLTFEETMKMEGSSITVWVNDDGVGVASRNLTVQEPLFFIPEPDNSFTRAVVLHKVDVKLLAYKARTGRNIALQGELMGPGIQGNIEQFEDLNIFFFDVFDIATGKYLLPSDRREVIAELGLTHVPVLDTLVAFPVDVSVDEILFLAEGPSVVAKQREGVVFKSNEYNRYGEVFSFKAINNKYLLKSE</sequence>
<protein>
    <submittedName>
        <fullName evidence="2">RNA ligase</fullName>
    </submittedName>
</protein>
<dbReference type="Pfam" id="PF09414">
    <property type="entry name" value="RNA_ligase"/>
    <property type="match status" value="1"/>
</dbReference>
<evidence type="ECO:0000313" key="3">
    <source>
        <dbReference type="Proteomes" id="UP001305174"/>
    </source>
</evidence>
<feature type="domain" description="RNA ligase" evidence="1">
    <location>
        <begin position="190"/>
        <end position="365"/>
    </location>
</feature>
<dbReference type="InterPro" id="IPR012646">
    <property type="entry name" value="RNA_ligase_DRB0094"/>
</dbReference>
<dbReference type="Pfam" id="PF21189">
    <property type="entry name" value="PHA02142"/>
    <property type="match status" value="1"/>
</dbReference>
<dbReference type="InterPro" id="IPR021122">
    <property type="entry name" value="RNA_ligase_dom_REL/Rnl2"/>
</dbReference>
<proteinExistence type="predicted"/>
<dbReference type="EMBL" id="OR575930">
    <property type="protein sequence ID" value="WOZ57544.1"/>
    <property type="molecule type" value="Genomic_DNA"/>
</dbReference>
<evidence type="ECO:0000259" key="1">
    <source>
        <dbReference type="Pfam" id="PF09414"/>
    </source>
</evidence>